<dbReference type="EMBL" id="CP022163">
    <property type="protein sequence ID" value="ATB32106.1"/>
    <property type="molecule type" value="Genomic_DNA"/>
</dbReference>
<evidence type="ECO:0000313" key="1">
    <source>
        <dbReference type="EMBL" id="ATB32106.1"/>
    </source>
</evidence>
<dbReference type="OrthoDB" id="5484783at2"/>
<dbReference type="KEGG" id="mbd:MEBOL_005582"/>
<dbReference type="AlphaFoldDB" id="A0A250IMD2"/>
<organism evidence="1 2">
    <name type="scientific">Melittangium boletus DSM 14713</name>
    <dbReference type="NCBI Taxonomy" id="1294270"/>
    <lineage>
        <taxon>Bacteria</taxon>
        <taxon>Pseudomonadati</taxon>
        <taxon>Myxococcota</taxon>
        <taxon>Myxococcia</taxon>
        <taxon>Myxococcales</taxon>
        <taxon>Cystobacterineae</taxon>
        <taxon>Archangiaceae</taxon>
        <taxon>Melittangium</taxon>
    </lineage>
</organism>
<protein>
    <submittedName>
        <fullName evidence="1">Uncharacterized protein</fullName>
    </submittedName>
</protein>
<gene>
    <name evidence="1" type="ORF">MEBOL_005582</name>
</gene>
<reference evidence="1 2" key="1">
    <citation type="submission" date="2017-06" db="EMBL/GenBank/DDBJ databases">
        <authorList>
            <person name="Kim H.J."/>
            <person name="Triplett B.A."/>
        </authorList>
    </citation>
    <scope>NUCLEOTIDE SEQUENCE [LARGE SCALE GENOMIC DNA]</scope>
    <source>
        <strain evidence="1 2">DSM 14713</strain>
    </source>
</reference>
<sequence>MWLLGWKSGPQQKLEESQVRVGKHVWLPFLRARRYMHSPQSLVDCSLTWLFGQA</sequence>
<proteinExistence type="predicted"/>
<name>A0A250IMD2_9BACT</name>
<accession>A0A250IMD2</accession>
<keyword evidence="2" id="KW-1185">Reference proteome</keyword>
<dbReference type="RefSeq" id="WP_157775548.1">
    <property type="nucleotide sequence ID" value="NZ_CP022163.1"/>
</dbReference>
<dbReference type="Proteomes" id="UP000217289">
    <property type="component" value="Chromosome"/>
</dbReference>
<evidence type="ECO:0000313" key="2">
    <source>
        <dbReference type="Proteomes" id="UP000217289"/>
    </source>
</evidence>